<evidence type="ECO:0000256" key="6">
    <source>
        <dbReference type="ARBA" id="ARBA00023004"/>
    </source>
</evidence>
<dbReference type="Gene3D" id="1.10.630.10">
    <property type="entry name" value="Cytochrome P450"/>
    <property type="match status" value="1"/>
</dbReference>
<reference evidence="10" key="1">
    <citation type="journal article" date="2020" name="Mol. Plant Microbe Interact.">
        <title>Genome Sequence of the Biocontrol Agent Coniothyrium minitans strain Conio (IMI 134523).</title>
        <authorList>
            <person name="Patel D."/>
            <person name="Shittu T.A."/>
            <person name="Baroncelli R."/>
            <person name="Muthumeenakshi S."/>
            <person name="Osborne T.H."/>
            <person name="Janganan T.K."/>
            <person name="Sreenivasaprasad S."/>
        </authorList>
    </citation>
    <scope>NUCLEOTIDE SEQUENCE</scope>
    <source>
        <strain evidence="10">Conio</strain>
    </source>
</reference>
<keyword evidence="9" id="KW-0812">Transmembrane</keyword>
<dbReference type="CDD" id="cd11051">
    <property type="entry name" value="CYP59-like"/>
    <property type="match status" value="1"/>
</dbReference>
<dbReference type="Pfam" id="PF00067">
    <property type="entry name" value="p450"/>
    <property type="match status" value="1"/>
</dbReference>
<gene>
    <name evidence="10" type="ORF">PMIN01_06363</name>
</gene>
<dbReference type="GO" id="GO:0005506">
    <property type="term" value="F:iron ion binding"/>
    <property type="evidence" value="ECO:0007669"/>
    <property type="project" value="InterPro"/>
</dbReference>
<evidence type="ECO:0000256" key="2">
    <source>
        <dbReference type="ARBA" id="ARBA00005179"/>
    </source>
</evidence>
<keyword evidence="11" id="KW-1185">Reference proteome</keyword>
<name>A0A9P6GGK4_9PLEO</name>
<keyword evidence="9" id="KW-1133">Transmembrane helix</keyword>
<evidence type="ECO:0000256" key="4">
    <source>
        <dbReference type="ARBA" id="ARBA00022723"/>
    </source>
</evidence>
<dbReference type="InterPro" id="IPR001128">
    <property type="entry name" value="Cyt_P450"/>
</dbReference>
<dbReference type="GO" id="GO:0020037">
    <property type="term" value="F:heme binding"/>
    <property type="evidence" value="ECO:0007669"/>
    <property type="project" value="InterPro"/>
</dbReference>
<dbReference type="PANTHER" id="PTHR24305:SF107">
    <property type="entry name" value="P450, PUTATIVE (EUROFUNG)-RELATED"/>
    <property type="match status" value="1"/>
</dbReference>
<evidence type="ECO:0000256" key="5">
    <source>
        <dbReference type="ARBA" id="ARBA00023002"/>
    </source>
</evidence>
<organism evidence="10 11">
    <name type="scientific">Paraphaeosphaeria minitans</name>
    <dbReference type="NCBI Taxonomy" id="565426"/>
    <lineage>
        <taxon>Eukaryota</taxon>
        <taxon>Fungi</taxon>
        <taxon>Dikarya</taxon>
        <taxon>Ascomycota</taxon>
        <taxon>Pezizomycotina</taxon>
        <taxon>Dothideomycetes</taxon>
        <taxon>Pleosporomycetidae</taxon>
        <taxon>Pleosporales</taxon>
        <taxon>Massarineae</taxon>
        <taxon>Didymosphaeriaceae</taxon>
        <taxon>Paraphaeosphaeria</taxon>
    </lineage>
</organism>
<dbReference type="GO" id="GO:0016705">
    <property type="term" value="F:oxidoreductase activity, acting on paired donors, with incorporation or reduction of molecular oxygen"/>
    <property type="evidence" value="ECO:0007669"/>
    <property type="project" value="InterPro"/>
</dbReference>
<keyword evidence="3 8" id="KW-0349">Heme</keyword>
<dbReference type="PANTHER" id="PTHR24305">
    <property type="entry name" value="CYTOCHROME P450"/>
    <property type="match status" value="1"/>
</dbReference>
<dbReference type="GO" id="GO:0004497">
    <property type="term" value="F:monooxygenase activity"/>
    <property type="evidence" value="ECO:0007669"/>
    <property type="project" value="UniProtKB-KW"/>
</dbReference>
<proteinExistence type="predicted"/>
<evidence type="ECO:0000256" key="9">
    <source>
        <dbReference type="SAM" id="Phobius"/>
    </source>
</evidence>
<keyword evidence="7" id="KW-0503">Monooxygenase</keyword>
<protein>
    <submittedName>
        <fullName evidence="10">AflN/verA/monooxygenase</fullName>
    </submittedName>
</protein>
<feature type="transmembrane region" description="Helical" evidence="9">
    <location>
        <begin position="6"/>
        <end position="26"/>
    </location>
</feature>
<dbReference type="InterPro" id="IPR002401">
    <property type="entry name" value="Cyt_P450_E_grp-I"/>
</dbReference>
<comment type="cofactor">
    <cofactor evidence="1 8">
        <name>heme</name>
        <dbReference type="ChEBI" id="CHEBI:30413"/>
    </cofactor>
</comment>
<evidence type="ECO:0000256" key="8">
    <source>
        <dbReference type="PIRSR" id="PIRSR602401-1"/>
    </source>
</evidence>
<dbReference type="PRINTS" id="PR00463">
    <property type="entry name" value="EP450I"/>
</dbReference>
<keyword evidence="9" id="KW-0472">Membrane</keyword>
<feature type="binding site" description="axial binding residue" evidence="8">
    <location>
        <position position="470"/>
    </location>
    <ligand>
        <name>heme</name>
        <dbReference type="ChEBI" id="CHEBI:30413"/>
    </ligand>
    <ligandPart>
        <name>Fe</name>
        <dbReference type="ChEBI" id="CHEBI:18248"/>
    </ligandPart>
</feature>
<dbReference type="OrthoDB" id="10029320at2759"/>
<dbReference type="InterPro" id="IPR036396">
    <property type="entry name" value="Cyt_P450_sf"/>
</dbReference>
<keyword evidence="4 8" id="KW-0479">Metal-binding</keyword>
<comment type="pathway">
    <text evidence="2">Secondary metabolite biosynthesis.</text>
</comment>
<keyword evidence="5" id="KW-0560">Oxidoreductase</keyword>
<dbReference type="InterPro" id="IPR050121">
    <property type="entry name" value="Cytochrome_P450_monoxygenase"/>
</dbReference>
<dbReference type="EMBL" id="WJXW01000006">
    <property type="protein sequence ID" value="KAF9734958.1"/>
    <property type="molecule type" value="Genomic_DNA"/>
</dbReference>
<dbReference type="AlphaFoldDB" id="A0A9P6GGK4"/>
<evidence type="ECO:0000313" key="11">
    <source>
        <dbReference type="Proteomes" id="UP000756921"/>
    </source>
</evidence>
<comment type="caution">
    <text evidence="10">The sequence shown here is derived from an EMBL/GenBank/DDBJ whole genome shotgun (WGS) entry which is preliminary data.</text>
</comment>
<dbReference type="Proteomes" id="UP000756921">
    <property type="component" value="Unassembled WGS sequence"/>
</dbReference>
<keyword evidence="6 8" id="KW-0408">Iron</keyword>
<dbReference type="PRINTS" id="PR00385">
    <property type="entry name" value="P450"/>
</dbReference>
<dbReference type="SUPFAM" id="SSF48264">
    <property type="entry name" value="Cytochrome P450"/>
    <property type="match status" value="1"/>
</dbReference>
<accession>A0A9P6GGK4</accession>
<evidence type="ECO:0000256" key="7">
    <source>
        <dbReference type="ARBA" id="ARBA00023033"/>
    </source>
</evidence>
<sequence>MAFLSDHPTVVAFAVLVLAWLAKFILHLHQHRKKFSKLPGPPHHPLFGHLISIGKVTTKLPTRVHPHALGTHLQKEYNLPSIFYMDVYPFETPMMLVADPDLSAAISADPAMYKSPRFHDFVAPIAGPKNMLLSEGVEWKQQRAAFNPGFSSQHVMEQVPNFLNVFEEFVTALDGHAARNDVFRLEEDVTKLTVDVIGKLVLDHDFNSFAGKNRFVSALRSVLSWMEDSQSKNPFHRKNPIRKYALRYYKGKMDEYIGAIIDERFNARETTGSSTKRRKTGIDLALQAYFKESGQDIESKTAKLDPAFRTDIIDNMLILVFAGHDTTASTICYIYHELSKHPDALSKVRREMDDVFGTGVGALEQIRKDPYTINKCTYSLAVIKEVLRLWPPGSTIRAGRADYFIKDPTTGDMLPTEGCQVWPILHVMHRSPSLWGPTANAFDPARFLAPQSDSIPPNAYRPFEKGPRNCIGQELALVEMRIVLALTIREYDIAAAFDALDALDGDGSIWASFGASKSGPQECYGERMYQVLMAAAKPAEGMPARVGKREGWGGSA</sequence>
<evidence type="ECO:0000313" key="10">
    <source>
        <dbReference type="EMBL" id="KAF9734958.1"/>
    </source>
</evidence>
<evidence type="ECO:0000256" key="3">
    <source>
        <dbReference type="ARBA" id="ARBA00022617"/>
    </source>
</evidence>
<evidence type="ECO:0000256" key="1">
    <source>
        <dbReference type="ARBA" id="ARBA00001971"/>
    </source>
</evidence>